<dbReference type="RefSeq" id="WP_131198240.1">
    <property type="nucleotide sequence ID" value="NZ_QJUL01000017.1"/>
</dbReference>
<accession>A0A4Q9R1U3</accession>
<evidence type="ECO:0000313" key="8">
    <source>
        <dbReference type="EMBL" id="TBU91975.1"/>
    </source>
</evidence>
<feature type="transmembrane region" description="Helical" evidence="6">
    <location>
        <begin position="6"/>
        <end position="27"/>
    </location>
</feature>
<dbReference type="Proteomes" id="UP000293172">
    <property type="component" value="Unassembled WGS sequence"/>
</dbReference>
<evidence type="ECO:0000256" key="1">
    <source>
        <dbReference type="ARBA" id="ARBA00004651"/>
    </source>
</evidence>
<dbReference type="EMBL" id="QJUL01000017">
    <property type="protein sequence ID" value="TBU91975.1"/>
    <property type="molecule type" value="Genomic_DNA"/>
</dbReference>
<dbReference type="InterPro" id="IPR027379">
    <property type="entry name" value="CLS_N"/>
</dbReference>
<dbReference type="AlphaFoldDB" id="A0A4Q9R1U3"/>
<evidence type="ECO:0000256" key="2">
    <source>
        <dbReference type="ARBA" id="ARBA00022475"/>
    </source>
</evidence>
<evidence type="ECO:0000259" key="7">
    <source>
        <dbReference type="Pfam" id="PF13396"/>
    </source>
</evidence>
<gene>
    <name evidence="8" type="ORF">DNK44_13675</name>
</gene>
<reference evidence="8 9" key="1">
    <citation type="submission" date="2018-06" db="EMBL/GenBank/DDBJ databases">
        <title>Three novel Pseudomonas species isolated from symptomatic oak.</title>
        <authorList>
            <person name="Bueno-Gonzalez V."/>
            <person name="Brady C."/>
        </authorList>
    </citation>
    <scope>NUCLEOTIDE SEQUENCE [LARGE SCALE GENOMIC DNA]</scope>
    <source>
        <strain evidence="8 9">P6B</strain>
    </source>
</reference>
<organism evidence="8 9">
    <name type="scientific">Phytopseudomonas dryadis</name>
    <dbReference type="NCBI Taxonomy" id="2487520"/>
    <lineage>
        <taxon>Bacteria</taxon>
        <taxon>Pseudomonadati</taxon>
        <taxon>Pseudomonadota</taxon>
        <taxon>Gammaproteobacteria</taxon>
        <taxon>Pseudomonadales</taxon>
        <taxon>Pseudomonadaceae</taxon>
        <taxon>Phytopseudomonas</taxon>
    </lineage>
</organism>
<evidence type="ECO:0000313" key="9">
    <source>
        <dbReference type="Proteomes" id="UP000293172"/>
    </source>
</evidence>
<keyword evidence="3 6" id="KW-0812">Transmembrane</keyword>
<dbReference type="OrthoDB" id="7030203at2"/>
<sequence length="74" mass="7988">MSDPTWYFWLAVVVILAFIDLVVILNLTRSSAGHSAKLAWSLAIVLLPVIGLIAWGFAGPRGMPNPPSSPEQSK</sequence>
<keyword evidence="5 6" id="KW-0472">Membrane</keyword>
<dbReference type="Pfam" id="PF13396">
    <property type="entry name" value="PLDc_N"/>
    <property type="match status" value="1"/>
</dbReference>
<name>A0A4Q9R1U3_9GAMM</name>
<dbReference type="GO" id="GO:0005886">
    <property type="term" value="C:plasma membrane"/>
    <property type="evidence" value="ECO:0007669"/>
    <property type="project" value="UniProtKB-SubCell"/>
</dbReference>
<protein>
    <recommendedName>
        <fullName evidence="7">Cardiolipin synthase N-terminal domain-containing protein</fullName>
    </recommendedName>
</protein>
<feature type="domain" description="Cardiolipin synthase N-terminal" evidence="7">
    <location>
        <begin position="13"/>
        <end position="60"/>
    </location>
</feature>
<comment type="caution">
    <text evidence="8">The sequence shown here is derived from an EMBL/GenBank/DDBJ whole genome shotgun (WGS) entry which is preliminary data.</text>
</comment>
<comment type="subcellular location">
    <subcellularLocation>
        <location evidence="1">Cell membrane</location>
        <topology evidence="1">Multi-pass membrane protein</topology>
    </subcellularLocation>
</comment>
<evidence type="ECO:0000256" key="5">
    <source>
        <dbReference type="ARBA" id="ARBA00023136"/>
    </source>
</evidence>
<evidence type="ECO:0000256" key="4">
    <source>
        <dbReference type="ARBA" id="ARBA00022989"/>
    </source>
</evidence>
<proteinExistence type="predicted"/>
<evidence type="ECO:0000256" key="3">
    <source>
        <dbReference type="ARBA" id="ARBA00022692"/>
    </source>
</evidence>
<feature type="transmembrane region" description="Helical" evidence="6">
    <location>
        <begin position="39"/>
        <end position="58"/>
    </location>
</feature>
<keyword evidence="4 6" id="KW-1133">Transmembrane helix</keyword>
<keyword evidence="2" id="KW-1003">Cell membrane</keyword>
<evidence type="ECO:0000256" key="6">
    <source>
        <dbReference type="SAM" id="Phobius"/>
    </source>
</evidence>